<dbReference type="Proteomes" id="UP001106592">
    <property type="component" value="Unassembled WGS sequence"/>
</dbReference>
<feature type="domain" description="DNA mimic protein DMP19 C-terminal" evidence="1">
    <location>
        <begin position="76"/>
        <end position="192"/>
    </location>
</feature>
<evidence type="ECO:0000259" key="1">
    <source>
        <dbReference type="Pfam" id="PF14300"/>
    </source>
</evidence>
<reference evidence="2" key="1">
    <citation type="journal article" date="2022" name="Int. J. Syst. Evol. Microbiol.">
        <title>Pseudomonas aegrilactucae sp. nov. and Pseudomonas morbosilactucae sp. nov., pathogens causing bacterial rot of lettuce in Japan.</title>
        <authorList>
            <person name="Sawada H."/>
            <person name="Fujikawa T."/>
            <person name="Satou M."/>
        </authorList>
    </citation>
    <scope>NUCLEOTIDE SEQUENCE</scope>
    <source>
        <strain evidence="2">MAFF 301350</strain>
    </source>
</reference>
<organism evidence="2 3">
    <name type="scientific">Pseudomonas aegrilactucae</name>
    <dbReference type="NCBI Taxonomy" id="2854028"/>
    <lineage>
        <taxon>Bacteria</taxon>
        <taxon>Pseudomonadati</taxon>
        <taxon>Pseudomonadota</taxon>
        <taxon>Gammaproteobacteria</taxon>
        <taxon>Pseudomonadales</taxon>
        <taxon>Pseudomonadaceae</taxon>
        <taxon>Pseudomonas</taxon>
    </lineage>
</organism>
<comment type="caution">
    <text evidence="2">The sequence shown here is derived from an EMBL/GenBank/DDBJ whole genome shotgun (WGS) entry which is preliminary data.</text>
</comment>
<sequence>MTERHPCRTCGNLILASTAARTGGLCMPCKGGYRENIEHGKQLAKERKQYLASPQALYWSALVDRVYRTEEGFAGLALAEQHYYAVNCLSGEVYNGGFEQYFGNSSGDHYRVACAGLRALGAVQTLALLEEASRVLFGTQSVPLDQGARQMIMPTYAEEGDAQCEAALDALDTRFYLDTEALDDRLLQHARVHGLFVDAEPG</sequence>
<dbReference type="EMBL" id="JAHTBI010000058">
    <property type="protein sequence ID" value="MBV6288771.1"/>
    <property type="molecule type" value="Genomic_DNA"/>
</dbReference>
<dbReference type="InterPro" id="IPR025402">
    <property type="entry name" value="DMP19_C"/>
</dbReference>
<name>A0A9Q2XL78_9PSED</name>
<evidence type="ECO:0000313" key="3">
    <source>
        <dbReference type="Proteomes" id="UP001106592"/>
    </source>
</evidence>
<accession>A0A9Q2XL78</accession>
<protein>
    <submittedName>
        <fullName evidence="2">DMP19 family protein</fullName>
    </submittedName>
</protein>
<evidence type="ECO:0000313" key="2">
    <source>
        <dbReference type="EMBL" id="MBV6288771.1"/>
    </source>
</evidence>
<dbReference type="RefSeq" id="WP_217976758.1">
    <property type="nucleotide sequence ID" value="NZ_JAHTBI010000058.1"/>
</dbReference>
<gene>
    <name evidence="2" type="ORF">KUO17_17340</name>
</gene>
<proteinExistence type="predicted"/>
<keyword evidence="3" id="KW-1185">Reference proteome</keyword>
<dbReference type="Pfam" id="PF14300">
    <property type="entry name" value="DMP19"/>
    <property type="match status" value="1"/>
</dbReference>
<reference evidence="2" key="2">
    <citation type="journal article" date="2023" name="Plant Pathol.">
        <title>Dismantling and reorganizing Pseudomonas marginalis sensu#lato.</title>
        <authorList>
            <person name="Sawada H."/>
            <person name="Fujikawa T."/>
            <person name="Satou M."/>
        </authorList>
    </citation>
    <scope>NUCLEOTIDE SEQUENCE</scope>
    <source>
        <strain evidence="2">MAFF 301350</strain>
    </source>
</reference>
<dbReference type="AlphaFoldDB" id="A0A9Q2XL78"/>